<dbReference type="PROSITE" id="PS50112">
    <property type="entry name" value="PAS"/>
    <property type="match status" value="2"/>
</dbReference>
<dbReference type="CDD" id="cd00009">
    <property type="entry name" value="AAA"/>
    <property type="match status" value="1"/>
</dbReference>
<evidence type="ECO:0000256" key="3">
    <source>
        <dbReference type="ARBA" id="ARBA00023015"/>
    </source>
</evidence>
<comment type="caution">
    <text evidence="9">The sequence shown here is derived from an EMBL/GenBank/DDBJ whole genome shotgun (WGS) entry which is preliminary data.</text>
</comment>
<dbReference type="GO" id="GO:0043565">
    <property type="term" value="F:sequence-specific DNA binding"/>
    <property type="evidence" value="ECO:0007669"/>
    <property type="project" value="InterPro"/>
</dbReference>
<dbReference type="Pfam" id="PF00989">
    <property type="entry name" value="PAS"/>
    <property type="match status" value="1"/>
</dbReference>
<dbReference type="Gene3D" id="1.10.8.60">
    <property type="match status" value="1"/>
</dbReference>
<dbReference type="InterPro" id="IPR035965">
    <property type="entry name" value="PAS-like_dom_sf"/>
</dbReference>
<keyword evidence="3" id="KW-0805">Transcription regulation</keyword>
<dbReference type="InterPro" id="IPR025662">
    <property type="entry name" value="Sigma_54_int_dom_ATP-bd_1"/>
</dbReference>
<name>A0A944CL39_9BACI</name>
<keyword evidence="2" id="KW-0067">ATP-binding</keyword>
<dbReference type="NCBIfam" id="TIGR00229">
    <property type="entry name" value="sensory_box"/>
    <property type="match status" value="2"/>
</dbReference>
<dbReference type="InterPro" id="IPR036291">
    <property type="entry name" value="NAD(P)-bd_dom_sf"/>
</dbReference>
<keyword evidence="5" id="KW-0804">Transcription</keyword>
<dbReference type="SUPFAM" id="SSF55785">
    <property type="entry name" value="PYP-like sensor domain (PAS domain)"/>
    <property type="match status" value="2"/>
</dbReference>
<dbReference type="InterPro" id="IPR025944">
    <property type="entry name" value="Sigma_54_int_dom_CS"/>
</dbReference>
<dbReference type="InterPro" id="IPR027417">
    <property type="entry name" value="P-loop_NTPase"/>
</dbReference>
<dbReference type="Gene3D" id="3.30.450.20">
    <property type="entry name" value="PAS domain"/>
    <property type="match status" value="2"/>
</dbReference>
<dbReference type="InterPro" id="IPR058031">
    <property type="entry name" value="AAA_lid_NorR"/>
</dbReference>
<feature type="domain" description="Sigma-54 factor interaction" evidence="6">
    <location>
        <begin position="366"/>
        <end position="596"/>
    </location>
</feature>
<dbReference type="Pfam" id="PF13426">
    <property type="entry name" value="PAS_9"/>
    <property type="match status" value="1"/>
</dbReference>
<dbReference type="RefSeq" id="WP_213368497.1">
    <property type="nucleotide sequence ID" value="NZ_QTKX01000001.1"/>
</dbReference>
<evidence type="ECO:0000259" key="7">
    <source>
        <dbReference type="PROSITE" id="PS50112"/>
    </source>
</evidence>
<dbReference type="Pfam" id="PF00158">
    <property type="entry name" value="Sigma54_activat"/>
    <property type="match status" value="1"/>
</dbReference>
<evidence type="ECO:0000313" key="9">
    <source>
        <dbReference type="EMBL" id="MBS8264829.1"/>
    </source>
</evidence>
<dbReference type="InterPro" id="IPR002197">
    <property type="entry name" value="HTH_Fis"/>
</dbReference>
<accession>A0A944CL39</accession>
<feature type="domain" description="PAS" evidence="7">
    <location>
        <begin position="232"/>
        <end position="283"/>
    </location>
</feature>
<dbReference type="PROSITE" id="PS00675">
    <property type="entry name" value="SIGMA54_INTERACT_1"/>
    <property type="match status" value="1"/>
</dbReference>
<evidence type="ECO:0000256" key="2">
    <source>
        <dbReference type="ARBA" id="ARBA00022840"/>
    </source>
</evidence>
<dbReference type="SMART" id="SM00382">
    <property type="entry name" value="AAA"/>
    <property type="match status" value="1"/>
</dbReference>
<evidence type="ECO:0000259" key="8">
    <source>
        <dbReference type="PROSITE" id="PS50113"/>
    </source>
</evidence>
<evidence type="ECO:0000313" key="10">
    <source>
        <dbReference type="Proteomes" id="UP000761411"/>
    </source>
</evidence>
<dbReference type="GO" id="GO:0005524">
    <property type="term" value="F:ATP binding"/>
    <property type="evidence" value="ECO:0007669"/>
    <property type="project" value="UniProtKB-KW"/>
</dbReference>
<keyword evidence="10" id="KW-1185">Reference proteome</keyword>
<dbReference type="PRINTS" id="PR01590">
    <property type="entry name" value="HTHFIS"/>
</dbReference>
<dbReference type="SUPFAM" id="SSF52540">
    <property type="entry name" value="P-loop containing nucleoside triphosphate hydrolases"/>
    <property type="match status" value="1"/>
</dbReference>
<dbReference type="CDD" id="cd00130">
    <property type="entry name" value="PAS"/>
    <property type="match status" value="2"/>
</dbReference>
<evidence type="ECO:0000256" key="1">
    <source>
        <dbReference type="ARBA" id="ARBA00022741"/>
    </source>
</evidence>
<dbReference type="PROSITE" id="PS50045">
    <property type="entry name" value="SIGMA54_INTERACT_4"/>
    <property type="match status" value="1"/>
</dbReference>
<dbReference type="SUPFAM" id="SSF46689">
    <property type="entry name" value="Homeodomain-like"/>
    <property type="match status" value="1"/>
</dbReference>
<sequence length="686" mass="76195">MQKVMIVGAGKGGTAILDIFKQTADVIAVVDINPDAPGILAAQHAGIQTGTDWHHYISDQLDIIIEVTGEEEVFKDLRDARGKNTVLIPGSVAFLLATLLEEKEELIKTLRKITYEHDLIFNSSGDGMVVINTEGIITLFNKSAEKIIETTREQAEGKHVLEIIPTSKLPRVLNTRKIESNQELLLPNGSKIITTRIPIIDENDQLIGAFSVFKDITEVVNLAEEITNLKEIQTMLQAIINSSDEAISVVDEDGRGIMINPAYTRITGLKEEEVIGQPATADISEGESMHMKVLTTRRPVRGAAMRVGPNKKEVVVNVAPIIVDGKLKGSVGVIHDMSEIQSLNRELTRARQIIRTLEAKYSFEDIIGQSEEMTIPIEQAKLGAKTPATVLLRGESGTGKELFAHAIHNASDRKFNKFIRVNCAAISESLLESELFGYEEGAFSGAKRGGKRGFFEEANNGSIFLDEIGELPANTQAKLLRVLQEREIVRVGGTKPIPINVRVIAATNMNLEKAIANGSFREDLYYRLNRMPIHIPPLKRRKEDIPYLCERLIRKINQDYGRNVEGVSDDAIKKLMEYNWPGNVRELENVLGRAIIFLSYSETIIRIDHLPELQISQLKDKDDYIGQSITAEPLAVQLEKYEANVIKSTLNAVKGNKTAAAKVLGVSVRNLYYKLEKYRIEADGMQ</sequence>
<dbReference type="Proteomes" id="UP000761411">
    <property type="component" value="Unassembled WGS sequence"/>
</dbReference>
<evidence type="ECO:0000256" key="4">
    <source>
        <dbReference type="ARBA" id="ARBA00023125"/>
    </source>
</evidence>
<proteinExistence type="predicted"/>
<dbReference type="InterPro" id="IPR003593">
    <property type="entry name" value="AAA+_ATPase"/>
</dbReference>
<dbReference type="InterPro" id="IPR000700">
    <property type="entry name" value="PAS-assoc_C"/>
</dbReference>
<dbReference type="PANTHER" id="PTHR32071:SF121">
    <property type="entry name" value="SIGMA L-DEPENDENT TRANSCRIPTIONAL REGULATOR YQIR-RELATED"/>
    <property type="match status" value="1"/>
</dbReference>
<keyword evidence="4" id="KW-0238">DNA-binding</keyword>
<dbReference type="SMART" id="SM00091">
    <property type="entry name" value="PAS"/>
    <property type="match status" value="2"/>
</dbReference>
<dbReference type="InterPro" id="IPR002078">
    <property type="entry name" value="Sigma_54_int"/>
</dbReference>
<dbReference type="SUPFAM" id="SSF51735">
    <property type="entry name" value="NAD(P)-binding Rossmann-fold domains"/>
    <property type="match status" value="1"/>
</dbReference>
<dbReference type="InterPro" id="IPR025943">
    <property type="entry name" value="Sigma_54_int_dom_ATP-bd_2"/>
</dbReference>
<dbReference type="Pfam" id="PF02954">
    <property type="entry name" value="HTH_8"/>
    <property type="match status" value="1"/>
</dbReference>
<dbReference type="FunFam" id="3.40.50.300:FF:000006">
    <property type="entry name" value="DNA-binding transcriptional regulator NtrC"/>
    <property type="match status" value="1"/>
</dbReference>
<dbReference type="AlphaFoldDB" id="A0A944CL39"/>
<evidence type="ECO:0000256" key="5">
    <source>
        <dbReference type="ARBA" id="ARBA00023163"/>
    </source>
</evidence>
<reference evidence="9 10" key="1">
    <citation type="journal article" date="2021" name="Microorganisms">
        <title>Bacterial Dimethylsulfoniopropionate Biosynthesis in the East China Sea.</title>
        <authorList>
            <person name="Liu J."/>
            <person name="Zhang Y."/>
            <person name="Liu J."/>
            <person name="Zhong H."/>
            <person name="Williams B.T."/>
            <person name="Zheng Y."/>
            <person name="Curson A.R.J."/>
            <person name="Sun C."/>
            <person name="Sun H."/>
            <person name="Song D."/>
            <person name="Wagner Mackenzie B."/>
            <person name="Bermejo Martinez A."/>
            <person name="Todd J.D."/>
            <person name="Zhang X.H."/>
        </authorList>
    </citation>
    <scope>NUCLEOTIDE SEQUENCE [LARGE SCALE GENOMIC DNA]</scope>
    <source>
        <strain evidence="9 10">ESS08</strain>
    </source>
</reference>
<protein>
    <submittedName>
        <fullName evidence="9">Sigma-54-dependent transcriptional regulator</fullName>
    </submittedName>
</protein>
<dbReference type="EMBL" id="QTKX01000001">
    <property type="protein sequence ID" value="MBS8264829.1"/>
    <property type="molecule type" value="Genomic_DNA"/>
</dbReference>
<dbReference type="Gene3D" id="1.10.10.60">
    <property type="entry name" value="Homeodomain-like"/>
    <property type="match status" value="1"/>
</dbReference>
<dbReference type="PANTHER" id="PTHR32071">
    <property type="entry name" value="TRANSCRIPTIONAL REGULATORY PROTEIN"/>
    <property type="match status" value="1"/>
</dbReference>
<keyword evidence="1" id="KW-0547">Nucleotide-binding</keyword>
<gene>
    <name evidence="9" type="ORF">DYI25_10295</name>
</gene>
<dbReference type="PROSITE" id="PS50113">
    <property type="entry name" value="PAC"/>
    <property type="match status" value="1"/>
</dbReference>
<feature type="domain" description="PAS" evidence="7">
    <location>
        <begin position="120"/>
        <end position="164"/>
    </location>
</feature>
<feature type="domain" description="PAC" evidence="8">
    <location>
        <begin position="178"/>
        <end position="228"/>
    </location>
</feature>
<dbReference type="Pfam" id="PF25601">
    <property type="entry name" value="AAA_lid_14"/>
    <property type="match status" value="1"/>
</dbReference>
<dbReference type="Gene3D" id="3.40.50.300">
    <property type="entry name" value="P-loop containing nucleotide triphosphate hydrolases"/>
    <property type="match status" value="1"/>
</dbReference>
<organism evidence="9 10">
    <name type="scientific">Mesobacillus boroniphilus</name>
    <dbReference type="NCBI Taxonomy" id="308892"/>
    <lineage>
        <taxon>Bacteria</taxon>
        <taxon>Bacillati</taxon>
        <taxon>Bacillota</taxon>
        <taxon>Bacilli</taxon>
        <taxon>Bacillales</taxon>
        <taxon>Bacillaceae</taxon>
        <taxon>Mesobacillus</taxon>
    </lineage>
</organism>
<dbReference type="PROSITE" id="PS00676">
    <property type="entry name" value="SIGMA54_INTERACT_2"/>
    <property type="match status" value="1"/>
</dbReference>
<evidence type="ECO:0000259" key="6">
    <source>
        <dbReference type="PROSITE" id="PS50045"/>
    </source>
</evidence>
<dbReference type="GO" id="GO:0006355">
    <property type="term" value="P:regulation of DNA-templated transcription"/>
    <property type="evidence" value="ECO:0007669"/>
    <property type="project" value="InterPro"/>
</dbReference>
<dbReference type="InterPro" id="IPR009057">
    <property type="entry name" value="Homeodomain-like_sf"/>
</dbReference>
<dbReference type="Gene3D" id="3.40.50.720">
    <property type="entry name" value="NAD(P)-binding Rossmann-like Domain"/>
    <property type="match status" value="1"/>
</dbReference>
<dbReference type="PROSITE" id="PS00688">
    <property type="entry name" value="SIGMA54_INTERACT_3"/>
    <property type="match status" value="1"/>
</dbReference>
<dbReference type="InterPro" id="IPR013767">
    <property type="entry name" value="PAS_fold"/>
</dbReference>
<dbReference type="InterPro" id="IPR000014">
    <property type="entry name" value="PAS"/>
</dbReference>